<evidence type="ECO:0000256" key="16">
    <source>
        <dbReference type="PIRSR" id="PIRSR001174-1"/>
    </source>
</evidence>
<dbReference type="SMART" id="SM00382">
    <property type="entry name" value="AAA"/>
    <property type="match status" value="1"/>
</dbReference>
<dbReference type="GO" id="GO:0016887">
    <property type="term" value="F:ATP hydrolysis activity"/>
    <property type="evidence" value="ECO:0007669"/>
    <property type="project" value="UniProtKB-UniRule"/>
</dbReference>
<dbReference type="Gene3D" id="3.30.230.10">
    <property type="match status" value="1"/>
</dbReference>
<dbReference type="AlphaFoldDB" id="A0A174YV31"/>
<evidence type="ECO:0000256" key="19">
    <source>
        <dbReference type="RuleBase" id="RU000591"/>
    </source>
</evidence>
<evidence type="ECO:0000256" key="17">
    <source>
        <dbReference type="PIRSR" id="PIRSR001174-2"/>
    </source>
</evidence>
<dbReference type="Pfam" id="PF22667">
    <property type="entry name" value="Lon_lid"/>
    <property type="match status" value="1"/>
</dbReference>
<dbReference type="SUPFAM" id="SSF88697">
    <property type="entry name" value="PUA domain-like"/>
    <property type="match status" value="1"/>
</dbReference>
<feature type="active site" evidence="14 16">
    <location>
        <position position="733"/>
    </location>
</feature>
<proteinExistence type="evidence at transcript level"/>
<dbReference type="Gene3D" id="3.40.50.300">
    <property type="entry name" value="P-loop containing nucleotide triphosphate hydrolases"/>
    <property type="match status" value="1"/>
</dbReference>
<comment type="similarity">
    <text evidence="14 15 18 19">Belongs to the peptidase S16 family.</text>
</comment>
<evidence type="ECO:0000259" key="20">
    <source>
        <dbReference type="PROSITE" id="PS51786"/>
    </source>
</evidence>
<evidence type="ECO:0000256" key="3">
    <source>
        <dbReference type="ARBA" id="ARBA00022670"/>
    </source>
</evidence>
<evidence type="ECO:0000256" key="15">
    <source>
        <dbReference type="PIRNR" id="PIRNR001174"/>
    </source>
</evidence>
<keyword evidence="8 14" id="KW-0346">Stress response</keyword>
<evidence type="ECO:0000256" key="7">
    <source>
        <dbReference type="ARBA" id="ARBA00022840"/>
    </source>
</evidence>
<evidence type="ECO:0000256" key="2">
    <source>
        <dbReference type="ARBA" id="ARBA00022490"/>
    </source>
</evidence>
<dbReference type="PROSITE" id="PS51786">
    <property type="entry name" value="LON_PROTEOLYTIC"/>
    <property type="match status" value="1"/>
</dbReference>
<gene>
    <name evidence="22" type="primary">lon1_1</name>
    <name evidence="14" type="synonym">lon</name>
    <name evidence="22" type="ORF">ERS852490_01658</name>
</gene>
<reference evidence="22 23" key="1">
    <citation type="submission" date="2015-09" db="EMBL/GenBank/DDBJ databases">
        <authorList>
            <consortium name="Pathogen Informatics"/>
        </authorList>
    </citation>
    <scope>NUCLEOTIDE SEQUENCE [LARGE SCALE GENOMIC DNA]</scope>
    <source>
        <strain evidence="22 23">2789STDY5834875</strain>
    </source>
</reference>
<dbReference type="InterPro" id="IPR046336">
    <property type="entry name" value="Lon_prtase_N_sf"/>
</dbReference>
<evidence type="ECO:0000256" key="13">
    <source>
        <dbReference type="ARBA" id="ARBA00082722"/>
    </source>
</evidence>
<dbReference type="Proteomes" id="UP000095621">
    <property type="component" value="Unassembled WGS sequence"/>
</dbReference>
<dbReference type="InterPro" id="IPR003593">
    <property type="entry name" value="AAA+_ATPase"/>
</dbReference>
<evidence type="ECO:0000256" key="8">
    <source>
        <dbReference type="ARBA" id="ARBA00023016"/>
    </source>
</evidence>
<comment type="subcellular location">
    <subcellularLocation>
        <location evidence="1 14 15">Cytoplasm</location>
    </subcellularLocation>
</comment>
<feature type="active site" evidence="14 16">
    <location>
        <position position="690"/>
    </location>
</feature>
<dbReference type="GO" id="GO:0004176">
    <property type="term" value="F:ATP-dependent peptidase activity"/>
    <property type="evidence" value="ECO:0007669"/>
    <property type="project" value="UniProtKB-UniRule"/>
</dbReference>
<dbReference type="InterPro" id="IPR054594">
    <property type="entry name" value="Lon_lid"/>
</dbReference>
<comment type="catalytic activity">
    <reaction evidence="9 14 15 18">
        <text>Hydrolysis of proteins in presence of ATP.</text>
        <dbReference type="EC" id="3.4.21.53"/>
    </reaction>
</comment>
<dbReference type="SUPFAM" id="SSF52540">
    <property type="entry name" value="P-loop containing nucleoside triphosphate hydrolases"/>
    <property type="match status" value="1"/>
</dbReference>
<comment type="subunit">
    <text evidence="14 15">Homohexamer. Organized in a ring with a central cavity.</text>
</comment>
<dbReference type="Gene3D" id="1.10.8.60">
    <property type="match status" value="1"/>
</dbReference>
<dbReference type="Pfam" id="PF02190">
    <property type="entry name" value="LON_substr_bdg"/>
    <property type="match status" value="1"/>
</dbReference>
<dbReference type="SUPFAM" id="SSF54211">
    <property type="entry name" value="Ribosomal protein S5 domain 2-like"/>
    <property type="match status" value="1"/>
</dbReference>
<dbReference type="InterPro" id="IPR020568">
    <property type="entry name" value="Ribosomal_Su5_D2-typ_SF"/>
</dbReference>
<evidence type="ECO:0000256" key="6">
    <source>
        <dbReference type="ARBA" id="ARBA00022825"/>
    </source>
</evidence>
<evidence type="ECO:0000313" key="22">
    <source>
        <dbReference type="EMBL" id="CUQ77572.1"/>
    </source>
</evidence>
<keyword evidence="2 14" id="KW-0963">Cytoplasm</keyword>
<dbReference type="HAMAP" id="MF_01973">
    <property type="entry name" value="lon_bact"/>
    <property type="match status" value="1"/>
</dbReference>
<dbReference type="RefSeq" id="WP_055215714.1">
    <property type="nucleotide sequence ID" value="NZ_CZBU01000003.1"/>
</dbReference>
<dbReference type="SMART" id="SM00464">
    <property type="entry name" value="LON"/>
    <property type="match status" value="1"/>
</dbReference>
<dbReference type="GO" id="GO:0006515">
    <property type="term" value="P:protein quality control for misfolded or incompletely synthesized proteins"/>
    <property type="evidence" value="ECO:0007669"/>
    <property type="project" value="UniProtKB-UniRule"/>
</dbReference>
<dbReference type="CDD" id="cd19500">
    <property type="entry name" value="RecA-like_Lon"/>
    <property type="match status" value="1"/>
</dbReference>
<evidence type="ECO:0000256" key="12">
    <source>
        <dbReference type="ARBA" id="ARBA00071934"/>
    </source>
</evidence>
<dbReference type="InterPro" id="IPR008269">
    <property type="entry name" value="Lon_proteolytic"/>
</dbReference>
<dbReference type="GO" id="GO:0034605">
    <property type="term" value="P:cellular response to heat"/>
    <property type="evidence" value="ECO:0007669"/>
    <property type="project" value="UniProtKB-UniRule"/>
</dbReference>
<dbReference type="EC" id="3.4.21.53" evidence="11 14"/>
<dbReference type="OrthoDB" id="9803599at2"/>
<dbReference type="PROSITE" id="PS51787">
    <property type="entry name" value="LON_N"/>
    <property type="match status" value="1"/>
</dbReference>
<dbReference type="PANTHER" id="PTHR43718:SF2">
    <property type="entry name" value="LON PROTEASE HOMOLOG, MITOCHONDRIAL"/>
    <property type="match status" value="1"/>
</dbReference>
<dbReference type="PIRSF" id="PIRSF001174">
    <property type="entry name" value="Lon_proteas"/>
    <property type="match status" value="1"/>
</dbReference>
<dbReference type="InterPro" id="IPR004815">
    <property type="entry name" value="Lon_bac/euk-typ"/>
</dbReference>
<dbReference type="InterPro" id="IPR008268">
    <property type="entry name" value="Peptidase_S16_AS"/>
</dbReference>
<dbReference type="GO" id="GO:0043565">
    <property type="term" value="F:sequence-specific DNA binding"/>
    <property type="evidence" value="ECO:0007669"/>
    <property type="project" value="UniProtKB-UniRule"/>
</dbReference>
<name>A0A174YV31_9FIRM</name>
<keyword evidence="6 14" id="KW-0720">Serine protease</keyword>
<dbReference type="Gene3D" id="2.30.130.40">
    <property type="entry name" value="LON domain-like"/>
    <property type="match status" value="1"/>
</dbReference>
<dbReference type="GO" id="GO:0004252">
    <property type="term" value="F:serine-type endopeptidase activity"/>
    <property type="evidence" value="ECO:0007669"/>
    <property type="project" value="UniProtKB-UniRule"/>
</dbReference>
<dbReference type="Pfam" id="PF05362">
    <property type="entry name" value="Lon_C"/>
    <property type="match status" value="1"/>
</dbReference>
<dbReference type="InterPro" id="IPR003959">
    <property type="entry name" value="ATPase_AAA_core"/>
</dbReference>
<comment type="function">
    <text evidence="10 14">ATP-dependent serine protease that mediates the selective degradation of mutant and abnormal proteins as well as certain short-lived regulatory proteins. Required for cellular homeostasis and for survival from DNA damage and developmental changes induced by stress. Degrades polypeptides processively to yield small peptide fragments that are 5 to 10 amino acids long. Binds to DNA in a double-stranded, site-specific manner.</text>
</comment>
<dbReference type="InterPro" id="IPR027065">
    <property type="entry name" value="Lon_Prtase"/>
</dbReference>
<dbReference type="GO" id="GO:0005737">
    <property type="term" value="C:cytoplasm"/>
    <property type="evidence" value="ECO:0007669"/>
    <property type="project" value="UniProtKB-SubCell"/>
</dbReference>
<feature type="domain" description="Lon proteolytic" evidence="20">
    <location>
        <begin position="601"/>
        <end position="784"/>
    </location>
</feature>
<protein>
    <recommendedName>
        <fullName evidence="12 14">Lon protease</fullName>
        <ecNumber evidence="11 14">3.4.21.53</ecNumber>
    </recommendedName>
    <alternativeName>
        <fullName evidence="13 14">ATP-dependent protease La</fullName>
    </alternativeName>
</protein>
<dbReference type="InterPro" id="IPR015947">
    <property type="entry name" value="PUA-like_sf"/>
</dbReference>
<dbReference type="Gene3D" id="1.20.58.1480">
    <property type="match status" value="1"/>
</dbReference>
<sequence>MSNKYDRHYPAIPLRNVTVFPGMVMHFDVSRKKSVKAVEASMAADELIYLVTQRDSQVSEPGIADLYTVGTIAKIKQIIKMPGKILRVQVEGLEKALVNRFEEASGMMLADVSVMQGFDKPDKMVSRAIIVGMRELLTQYAHVNPKFAKDTVKRWLSYSDAEKLMMEFAQEFMMDFDKRQQFLEAEDYEQMYTFAATLLVNEINAYTIKEELGNIVRERVDKNQKDYILREELAAINEELDGGTITEAEEYEADVEKLDSPQYVKDKLKREIKRLKSLAGNNAEANVERTYIETCLELPWNVSTEDNKDIDNAAKVLDSDHYGMKDIKERILESLAVRNITGSGKAPVICLAGPPGTGKTSIARSVAKALGKEYVRICLGGVRDEAEIRGHRKTYIGAMPGRIIEGLKNAGVNNPLMLLDEIDKISSDYKGDTSAALLEVLDSEQNVNFVDHYIEMPVDLSNVLFIATANDLSNISRPLLDRMEIIEVGSYTANEKFHIAKEHLIKKQIKENGLLVSDVKFTDKVIRTVINSYTREAGVRGLERQIAKIVRKAVRELYKAGVFTSDGTRDKTVKKTVNISDKNITDYLGKVKYRPDKKNAKGEVGIVRGLAWTQAGGDTLEIEVITMPGKGEFKLTGNMGDVMKESASIAVSYIRSVTEKGRYKVDAEYFQNHAFHLHIPEGATPKDGPSAGITMATAVLSAVTGIPVRADVAMTGELTLRGKVLPIGGLKEKLLASKTAGITNVFVPRDNRSDVEELDTEITEGMNIIYVNNAIEVFAQALMR</sequence>
<dbReference type="PROSITE" id="PS01046">
    <property type="entry name" value="LON_SER"/>
    <property type="match status" value="1"/>
</dbReference>
<evidence type="ECO:0000256" key="5">
    <source>
        <dbReference type="ARBA" id="ARBA00022801"/>
    </source>
</evidence>
<evidence type="ECO:0000313" key="23">
    <source>
        <dbReference type="Proteomes" id="UP000095621"/>
    </source>
</evidence>
<evidence type="ECO:0000256" key="14">
    <source>
        <dbReference type="HAMAP-Rule" id="MF_01973"/>
    </source>
</evidence>
<keyword evidence="4 14" id="KW-0547">Nucleotide-binding</keyword>
<evidence type="ECO:0000256" key="18">
    <source>
        <dbReference type="PROSITE-ProRule" id="PRU01122"/>
    </source>
</evidence>
<evidence type="ECO:0000256" key="4">
    <source>
        <dbReference type="ARBA" id="ARBA00022741"/>
    </source>
</evidence>
<organism evidence="22 23">
    <name type="scientific">Lachnospira eligens</name>
    <dbReference type="NCBI Taxonomy" id="39485"/>
    <lineage>
        <taxon>Bacteria</taxon>
        <taxon>Bacillati</taxon>
        <taxon>Bacillota</taxon>
        <taxon>Clostridia</taxon>
        <taxon>Lachnospirales</taxon>
        <taxon>Lachnospiraceae</taxon>
        <taxon>Lachnospira</taxon>
    </lineage>
</organism>
<evidence type="ECO:0000259" key="21">
    <source>
        <dbReference type="PROSITE" id="PS51787"/>
    </source>
</evidence>
<dbReference type="FunFam" id="3.40.50.300:FF:000021">
    <property type="entry name" value="Lon protease homolog"/>
    <property type="match status" value="1"/>
</dbReference>
<dbReference type="Gene3D" id="1.20.5.5270">
    <property type="match status" value="1"/>
</dbReference>
<dbReference type="EMBL" id="CZBU01000003">
    <property type="protein sequence ID" value="CUQ77572.1"/>
    <property type="molecule type" value="Genomic_DNA"/>
</dbReference>
<feature type="binding site" evidence="14 17">
    <location>
        <begin position="353"/>
        <end position="360"/>
    </location>
    <ligand>
        <name>ATP</name>
        <dbReference type="ChEBI" id="CHEBI:30616"/>
    </ligand>
</feature>
<evidence type="ECO:0000256" key="9">
    <source>
        <dbReference type="ARBA" id="ARBA00050665"/>
    </source>
</evidence>
<dbReference type="InterPro" id="IPR003111">
    <property type="entry name" value="Lon_prtase_N"/>
</dbReference>
<feature type="domain" description="Lon N-terminal" evidence="21">
    <location>
        <begin position="9"/>
        <end position="203"/>
    </location>
</feature>
<evidence type="ECO:0000256" key="10">
    <source>
        <dbReference type="ARBA" id="ARBA00053875"/>
    </source>
</evidence>
<keyword evidence="5 14" id="KW-0378">Hydrolase</keyword>
<dbReference type="InterPro" id="IPR027417">
    <property type="entry name" value="P-loop_NTPase"/>
</dbReference>
<dbReference type="InterPro" id="IPR014721">
    <property type="entry name" value="Ribsml_uS5_D2-typ_fold_subgr"/>
</dbReference>
<comment type="induction">
    <text evidence="14">By heat shock.</text>
</comment>
<dbReference type="Pfam" id="PF00004">
    <property type="entry name" value="AAA"/>
    <property type="match status" value="1"/>
</dbReference>
<accession>A0A174YV31</accession>
<keyword evidence="7 14" id="KW-0067">ATP-binding</keyword>
<dbReference type="PRINTS" id="PR00830">
    <property type="entry name" value="ENDOLAPTASE"/>
</dbReference>
<dbReference type="PANTHER" id="PTHR43718">
    <property type="entry name" value="LON PROTEASE"/>
    <property type="match status" value="1"/>
</dbReference>
<dbReference type="NCBIfam" id="TIGR00763">
    <property type="entry name" value="lon"/>
    <property type="match status" value="1"/>
</dbReference>
<keyword evidence="3 14" id="KW-0645">Protease</keyword>
<evidence type="ECO:0000256" key="1">
    <source>
        <dbReference type="ARBA" id="ARBA00004496"/>
    </source>
</evidence>
<dbReference type="GO" id="GO:0005524">
    <property type="term" value="F:ATP binding"/>
    <property type="evidence" value="ECO:0007669"/>
    <property type="project" value="UniProtKB-UniRule"/>
</dbReference>
<dbReference type="InterPro" id="IPR027543">
    <property type="entry name" value="Lon_bac"/>
</dbReference>
<evidence type="ECO:0000256" key="11">
    <source>
        <dbReference type="ARBA" id="ARBA00066743"/>
    </source>
</evidence>